<feature type="compositionally biased region" description="Basic and acidic residues" evidence="1">
    <location>
        <begin position="762"/>
        <end position="776"/>
    </location>
</feature>
<dbReference type="Proteomes" id="UP000324222">
    <property type="component" value="Unassembled WGS sequence"/>
</dbReference>
<feature type="compositionally biased region" description="Polar residues" evidence="1">
    <location>
        <begin position="930"/>
        <end position="952"/>
    </location>
</feature>
<feature type="compositionally biased region" description="Polar residues" evidence="1">
    <location>
        <begin position="150"/>
        <end position="174"/>
    </location>
</feature>
<feature type="compositionally biased region" description="Polar residues" evidence="1">
    <location>
        <begin position="994"/>
        <end position="1012"/>
    </location>
</feature>
<feature type="compositionally biased region" description="Polar residues" evidence="1">
    <location>
        <begin position="571"/>
        <end position="588"/>
    </location>
</feature>
<feature type="compositionally biased region" description="Polar residues" evidence="1">
    <location>
        <begin position="70"/>
        <end position="81"/>
    </location>
</feature>
<feature type="compositionally biased region" description="Basic residues" evidence="1">
    <location>
        <begin position="878"/>
        <end position="887"/>
    </location>
</feature>
<feature type="compositionally biased region" description="Polar residues" evidence="1">
    <location>
        <begin position="368"/>
        <end position="389"/>
    </location>
</feature>
<organism evidence="2 3">
    <name type="scientific">Portunus trituberculatus</name>
    <name type="common">Swimming crab</name>
    <name type="synonym">Neptunus trituberculatus</name>
    <dbReference type="NCBI Taxonomy" id="210409"/>
    <lineage>
        <taxon>Eukaryota</taxon>
        <taxon>Metazoa</taxon>
        <taxon>Ecdysozoa</taxon>
        <taxon>Arthropoda</taxon>
        <taxon>Crustacea</taxon>
        <taxon>Multicrustacea</taxon>
        <taxon>Malacostraca</taxon>
        <taxon>Eumalacostraca</taxon>
        <taxon>Eucarida</taxon>
        <taxon>Decapoda</taxon>
        <taxon>Pleocyemata</taxon>
        <taxon>Brachyura</taxon>
        <taxon>Eubrachyura</taxon>
        <taxon>Portunoidea</taxon>
        <taxon>Portunidae</taxon>
        <taxon>Portuninae</taxon>
        <taxon>Portunus</taxon>
    </lineage>
</organism>
<feature type="compositionally biased region" description="Polar residues" evidence="1">
    <location>
        <begin position="505"/>
        <end position="540"/>
    </location>
</feature>
<feature type="compositionally biased region" description="Low complexity" evidence="1">
    <location>
        <begin position="122"/>
        <end position="135"/>
    </location>
</feature>
<feature type="compositionally biased region" description="Polar residues" evidence="1">
    <location>
        <begin position="893"/>
        <end position="905"/>
    </location>
</feature>
<feature type="compositionally biased region" description="Basic residues" evidence="1">
    <location>
        <begin position="1053"/>
        <end position="1064"/>
    </location>
</feature>
<feature type="compositionally biased region" description="Polar residues" evidence="1">
    <location>
        <begin position="302"/>
        <end position="316"/>
    </location>
</feature>
<comment type="caution">
    <text evidence="2">The sequence shown here is derived from an EMBL/GenBank/DDBJ whole genome shotgun (WGS) entry which is preliminary data.</text>
</comment>
<evidence type="ECO:0000313" key="2">
    <source>
        <dbReference type="EMBL" id="MPC29996.1"/>
    </source>
</evidence>
<feature type="compositionally biased region" description="Basic and acidic residues" evidence="1">
    <location>
        <begin position="559"/>
        <end position="569"/>
    </location>
</feature>
<feature type="compositionally biased region" description="Polar residues" evidence="1">
    <location>
        <begin position="965"/>
        <end position="975"/>
    </location>
</feature>
<feature type="compositionally biased region" description="Basic and acidic residues" evidence="1">
    <location>
        <begin position="59"/>
        <end position="69"/>
    </location>
</feature>
<keyword evidence="3" id="KW-1185">Reference proteome</keyword>
<feature type="compositionally biased region" description="Low complexity" evidence="1">
    <location>
        <begin position="328"/>
        <end position="356"/>
    </location>
</feature>
<feature type="region of interest" description="Disordered" evidence="1">
    <location>
        <begin position="1"/>
        <end position="198"/>
    </location>
</feature>
<feature type="region of interest" description="Disordered" evidence="1">
    <location>
        <begin position="743"/>
        <end position="1078"/>
    </location>
</feature>
<proteinExistence type="predicted"/>
<protein>
    <submittedName>
        <fullName evidence="2">Uncharacterized protein</fullName>
    </submittedName>
</protein>
<reference evidence="2 3" key="1">
    <citation type="submission" date="2019-05" db="EMBL/GenBank/DDBJ databases">
        <title>Another draft genome of Portunus trituberculatus and its Hox gene families provides insights of decapod evolution.</title>
        <authorList>
            <person name="Jeong J.-H."/>
            <person name="Song I."/>
            <person name="Kim S."/>
            <person name="Choi T."/>
            <person name="Kim D."/>
            <person name="Ryu S."/>
            <person name="Kim W."/>
        </authorList>
    </citation>
    <scope>NUCLEOTIDE SEQUENCE [LARGE SCALE GENOMIC DNA]</scope>
    <source>
        <tissue evidence="2">Muscle</tissue>
    </source>
</reference>
<feature type="compositionally biased region" description="Basic and acidic residues" evidence="1">
    <location>
        <begin position="795"/>
        <end position="843"/>
    </location>
</feature>
<feature type="region of interest" description="Disordered" evidence="1">
    <location>
        <begin position="1102"/>
        <end position="1123"/>
    </location>
</feature>
<feature type="compositionally biased region" description="Basic and acidic residues" evidence="1">
    <location>
        <begin position="864"/>
        <end position="877"/>
    </location>
</feature>
<dbReference type="EMBL" id="VSRR010002173">
    <property type="protein sequence ID" value="MPC29996.1"/>
    <property type="molecule type" value="Genomic_DNA"/>
</dbReference>
<accession>A0A5B7E9W5</accession>
<evidence type="ECO:0000256" key="1">
    <source>
        <dbReference type="SAM" id="MobiDB-lite"/>
    </source>
</evidence>
<gene>
    <name evidence="2" type="ORF">E2C01_023250</name>
</gene>
<sequence>MFGFFKNKTKDKVVNKDKNSESVKEKKKDKTNKEDKEVKVSARKGKEEKTSKSIFRKSKSIERAKEGNENRASYTRKSQSLDSRDSGEWSDHEQLSRQDSGATESEEAALSPGPTGSGGSGSSSEEAARPSSPCPDANTHASHGEDLKNSDSFGSSVLTNSLTSSQEGEVQTGTEGLDKRKHERHSPEVQPKNHMNSSLVLPKVTGQTHYLRTEATNLSNSTVKNNIQSTASRTTPLPRVGGVASTLMMKPPLNPRLIAPRGPLATTVTSFTASLTESGGEKDERSLTPSSGMVTPPASPGLLSSQVASLHQNVTISPERPTSPDGRTSMLSTPSSSTSSLSSLTARPISPSGRRTPPGPRMGTGGRLTSSPTANRKSVRTNIKTNPSVASRRAGSHSPVNSPPSPGTSVSYADADSLKTPPSSPVPFRQRFSEQVAPACSAEVSLLTRTQTDPPSRVITLSPPITRRGIDPSIISSQNNNSLPSPPGRFVQGSSPPPPPPPRLSVSSEGKSEGSISPATQRSVSPTVGKTRHSISSMHSLESIPENDSDGQSPVIGEKTFDSNEELCRETLSTPSTPKEPLNSSTTRPSRHSAPEVTPERPHNHGITHRRTSSLSPVSEERRIHFSVSISETKNVSSSPPQNQARQNSGPDPDAEIGVSEKTSSRLEKHEDIKPTKNKENKGDYKDIISSEPNSVIKGKVLSSSPKEGTAERTPSNTPLTKHSRTGSLAMVTNASLKACPQKNETKEIKDGKILSVTQNDKMSEAHRTSDKDNETTTHVVFRIPFRSKSLANGEDLHKRASLEILSRDAGRPKRRENEHCRERPRSVSTSRELRRERASERPSRKRIQSEGTESKNKLPTAPEDERKKEDSKERVRSRSSSSRHSKDRSPDQTFTESSLFTNENDSYDGGDEEVFIPWRKAPRSRSRAIKSQSSGDATTPGSKNQQVNTLEQMERRQNGPATELASSEKCSTAVSPPPRQRSKSRGTERRMTRSVTLSELKQAGETKSTSVEPKLRQRARSSSRLQEISRSTPDSTIDTKKAIQDEGEVPQRRRTATKRRSMSARREGEGVRRSTEDTLRLCDEESKVISLKKSPCLNNLKTKSDVPLQSKQNPASKKTEDTINTKCTDQKCSCKKTVETRNVELQTSAAEVESTLCQTEKVLELRFSQQELEEHTR</sequence>
<feature type="compositionally biased region" description="Basic and acidic residues" evidence="1">
    <location>
        <begin position="744"/>
        <end position="753"/>
    </location>
</feature>
<feature type="compositionally biased region" description="Basic and acidic residues" evidence="1">
    <location>
        <begin position="8"/>
        <end position="51"/>
    </location>
</feature>
<dbReference type="AlphaFoldDB" id="A0A5B7E9W5"/>
<feature type="compositionally biased region" description="Polar residues" evidence="1">
    <location>
        <begin position="702"/>
        <end position="721"/>
    </location>
</feature>
<feature type="compositionally biased region" description="Low complexity" evidence="1">
    <location>
        <begin position="471"/>
        <end position="483"/>
    </location>
</feature>
<feature type="compositionally biased region" description="Acidic residues" evidence="1">
    <location>
        <begin position="906"/>
        <end position="915"/>
    </location>
</feature>
<name>A0A5B7E9W5_PORTR</name>
<feature type="region of interest" description="Disordered" evidence="1">
    <location>
        <begin position="273"/>
        <end position="728"/>
    </location>
</feature>
<feature type="compositionally biased region" description="Basic and acidic residues" evidence="1">
    <location>
        <begin position="663"/>
        <end position="689"/>
    </location>
</feature>
<feature type="compositionally biased region" description="Polar residues" evidence="1">
    <location>
        <begin position="1102"/>
        <end position="1117"/>
    </location>
</feature>
<feature type="compositionally biased region" description="Polar residues" evidence="1">
    <location>
        <begin position="628"/>
        <end position="650"/>
    </location>
</feature>
<feature type="compositionally biased region" description="Basic and acidic residues" evidence="1">
    <location>
        <begin position="1065"/>
        <end position="1078"/>
    </location>
</feature>
<evidence type="ECO:0000313" key="3">
    <source>
        <dbReference type="Proteomes" id="UP000324222"/>
    </source>
</evidence>
<feature type="compositionally biased region" description="Basic and acidic residues" evidence="1">
    <location>
        <begin position="82"/>
        <end position="96"/>
    </location>
</feature>